<dbReference type="SMART" id="SM00184">
    <property type="entry name" value="RING"/>
    <property type="match status" value="1"/>
</dbReference>
<dbReference type="GO" id="GO:0006511">
    <property type="term" value="P:ubiquitin-dependent protein catabolic process"/>
    <property type="evidence" value="ECO:0007669"/>
    <property type="project" value="TreeGrafter"/>
</dbReference>
<feature type="region of interest" description="Disordered" evidence="5">
    <location>
        <begin position="345"/>
        <end position="379"/>
    </location>
</feature>
<feature type="region of interest" description="Disordered" evidence="5">
    <location>
        <begin position="58"/>
        <end position="79"/>
    </location>
</feature>
<protein>
    <submittedName>
        <fullName evidence="7">Zinc finger protein, predicted</fullName>
    </submittedName>
</protein>
<dbReference type="SUPFAM" id="SSF57850">
    <property type="entry name" value="RING/U-box"/>
    <property type="match status" value="1"/>
</dbReference>
<dbReference type="Pfam" id="PF13639">
    <property type="entry name" value="zf-RING_2"/>
    <property type="match status" value="1"/>
</dbReference>
<feature type="region of interest" description="Disordered" evidence="5">
    <location>
        <begin position="483"/>
        <end position="607"/>
    </location>
</feature>
<accession>A0A422NVZ4</accession>
<keyword evidence="1" id="KW-0479">Metal-binding</keyword>
<dbReference type="GO" id="GO:0008270">
    <property type="term" value="F:zinc ion binding"/>
    <property type="evidence" value="ECO:0007669"/>
    <property type="project" value="UniProtKB-KW"/>
</dbReference>
<gene>
    <name evidence="7" type="ORF">Tco025E_06945</name>
</gene>
<feature type="region of interest" description="Disordered" evidence="5">
    <location>
        <begin position="248"/>
        <end position="267"/>
    </location>
</feature>
<dbReference type="GeneID" id="40320556"/>
<dbReference type="Gene3D" id="3.30.40.10">
    <property type="entry name" value="Zinc/RING finger domain, C3HC4 (zinc finger)"/>
    <property type="match status" value="1"/>
</dbReference>
<dbReference type="InterPro" id="IPR051834">
    <property type="entry name" value="RING_finger_E3_ligase"/>
</dbReference>
<feature type="region of interest" description="Disordered" evidence="5">
    <location>
        <begin position="273"/>
        <end position="295"/>
    </location>
</feature>
<keyword evidence="2 4" id="KW-0863">Zinc-finger</keyword>
<evidence type="ECO:0000313" key="7">
    <source>
        <dbReference type="EMBL" id="RNF09650.1"/>
    </source>
</evidence>
<dbReference type="InterPro" id="IPR013083">
    <property type="entry name" value="Znf_RING/FYVE/PHD"/>
</dbReference>
<proteinExistence type="predicted"/>
<feature type="compositionally biased region" description="Low complexity" evidence="5">
    <location>
        <begin position="251"/>
        <end position="267"/>
    </location>
</feature>
<dbReference type="AlphaFoldDB" id="A0A422NVZ4"/>
<evidence type="ECO:0000256" key="2">
    <source>
        <dbReference type="ARBA" id="ARBA00022771"/>
    </source>
</evidence>
<comment type="caution">
    <text evidence="7">The sequence shown here is derived from an EMBL/GenBank/DDBJ whole genome shotgun (WGS) entry which is preliminary data.</text>
</comment>
<evidence type="ECO:0000256" key="3">
    <source>
        <dbReference type="ARBA" id="ARBA00022833"/>
    </source>
</evidence>
<evidence type="ECO:0000256" key="4">
    <source>
        <dbReference type="PROSITE-ProRule" id="PRU00175"/>
    </source>
</evidence>
<dbReference type="PANTHER" id="PTHR45931">
    <property type="entry name" value="SI:CH211-59O9.10"/>
    <property type="match status" value="1"/>
</dbReference>
<dbReference type="EMBL" id="MKKU01000504">
    <property type="protein sequence ID" value="RNF09650.1"/>
    <property type="molecule type" value="Genomic_DNA"/>
</dbReference>
<reference evidence="7 8" key="1">
    <citation type="journal article" date="2018" name="BMC Genomics">
        <title>Genomic comparison of Trypanosoma conorhini and Trypanosoma rangeli to Trypanosoma cruzi strains of high and low virulence.</title>
        <authorList>
            <person name="Bradwell K.R."/>
            <person name="Koparde V.N."/>
            <person name="Matveyev A.V."/>
            <person name="Serrano M.G."/>
            <person name="Alves J.M."/>
            <person name="Parikh H."/>
            <person name="Huang B."/>
            <person name="Lee V."/>
            <person name="Espinosa-Alvarez O."/>
            <person name="Ortiz P.A."/>
            <person name="Costa-Martins A.G."/>
            <person name="Teixeira M.M."/>
            <person name="Buck G.A."/>
        </authorList>
    </citation>
    <scope>NUCLEOTIDE SEQUENCE [LARGE SCALE GENOMIC DNA]</scope>
    <source>
        <strain evidence="7 8">025E</strain>
    </source>
</reference>
<organism evidence="7 8">
    <name type="scientific">Trypanosoma conorhini</name>
    <dbReference type="NCBI Taxonomy" id="83891"/>
    <lineage>
        <taxon>Eukaryota</taxon>
        <taxon>Discoba</taxon>
        <taxon>Euglenozoa</taxon>
        <taxon>Kinetoplastea</taxon>
        <taxon>Metakinetoplastina</taxon>
        <taxon>Trypanosomatida</taxon>
        <taxon>Trypanosomatidae</taxon>
        <taxon>Trypanosoma</taxon>
    </lineage>
</organism>
<keyword evidence="3" id="KW-0862">Zinc</keyword>
<dbReference type="InterPro" id="IPR001841">
    <property type="entry name" value="Znf_RING"/>
</dbReference>
<dbReference type="Proteomes" id="UP000284403">
    <property type="component" value="Unassembled WGS sequence"/>
</dbReference>
<feature type="domain" description="RING-type" evidence="6">
    <location>
        <begin position="141"/>
        <end position="182"/>
    </location>
</feature>
<evidence type="ECO:0000256" key="5">
    <source>
        <dbReference type="SAM" id="MobiDB-lite"/>
    </source>
</evidence>
<feature type="compositionally biased region" description="Polar residues" evidence="5">
    <location>
        <begin position="496"/>
        <end position="506"/>
    </location>
</feature>
<name>A0A422NVZ4_9TRYP</name>
<feature type="compositionally biased region" description="Pro residues" evidence="5">
    <location>
        <begin position="534"/>
        <end position="551"/>
    </location>
</feature>
<sequence length="607" mass="66120">MIRSDGDAALEEYGLLLQVVRDHMLRRQGPGQPLVLQLQSDGAEGGDHVTFLLGQVVADPPDPVRRQPRPGDGSGPPAASLPFLAELGPLLLQALAMQVIFGEQRRRMAAPLDQEAVGRLQRMKINRDIVAQLEMEGQGVCSICQEAFSAGCEVYRLPCGHMFDVLCLKQWLERTRTCPNCRFILQDVDQQYRDVVAPTWWRSAGESAEEREGKKCQCVATVLGGEAPAHSRLPTSLVVEVADAEVRSRHPQLPQQTLRTQQQQPQQQRLLGLLPQPVGTLRAPSPVSLSSMTDREASLEGNGGYSFLSIYGAPAHRGVNLEPVPPPTVPQRTGGAFREERFAEEAVTPPSHAPSRLSELRIAGNVNRASQRRDRLPVHEEQWSTPLHWSELSLPSSGTLEGDAAASPAIASTVGEAPFSLAQHVISDGGGDDVSTSLPRGTPRSEESQTFGGDTLIQNVLLPPQPTGTPAVAGSARQVVQALRRQRAEEVRRVRPTNSSSNSGNRTEVHNGISDRCPPRHRPAFSRRFTAHPGPNPPPPPLLAPPHPSLPWIPVERQRRVSMNSSSGGGHNGPLLTGDSQSQQSRGSRRNLARYEAVIRGQQGRRW</sequence>
<dbReference type="PROSITE" id="PS50089">
    <property type="entry name" value="ZF_RING_2"/>
    <property type="match status" value="1"/>
</dbReference>
<dbReference type="RefSeq" id="XP_029226074.1">
    <property type="nucleotide sequence ID" value="XM_029373812.1"/>
</dbReference>
<dbReference type="GO" id="GO:0061630">
    <property type="term" value="F:ubiquitin protein ligase activity"/>
    <property type="evidence" value="ECO:0007669"/>
    <property type="project" value="TreeGrafter"/>
</dbReference>
<dbReference type="CDD" id="cd16448">
    <property type="entry name" value="RING-H2"/>
    <property type="match status" value="1"/>
</dbReference>
<dbReference type="PANTHER" id="PTHR45931:SF3">
    <property type="entry name" value="RING ZINC FINGER-CONTAINING PROTEIN"/>
    <property type="match status" value="1"/>
</dbReference>
<evidence type="ECO:0000259" key="6">
    <source>
        <dbReference type="PROSITE" id="PS50089"/>
    </source>
</evidence>
<dbReference type="OrthoDB" id="21204at2759"/>
<evidence type="ECO:0000256" key="1">
    <source>
        <dbReference type="ARBA" id="ARBA00022723"/>
    </source>
</evidence>
<evidence type="ECO:0000313" key="8">
    <source>
        <dbReference type="Proteomes" id="UP000284403"/>
    </source>
</evidence>
<feature type="region of interest" description="Disordered" evidence="5">
    <location>
        <begin position="424"/>
        <end position="453"/>
    </location>
</feature>
<keyword evidence="8" id="KW-1185">Reference proteome</keyword>
<dbReference type="GO" id="GO:0005634">
    <property type="term" value="C:nucleus"/>
    <property type="evidence" value="ECO:0007669"/>
    <property type="project" value="TreeGrafter"/>
</dbReference>